<dbReference type="InterPro" id="IPR009715">
    <property type="entry name" value="RtcR"/>
</dbReference>
<feature type="domain" description="Sigma-54 factor interaction" evidence="3">
    <location>
        <begin position="164"/>
        <end position="402"/>
    </location>
</feature>
<dbReference type="PANTHER" id="PTHR32071:SF14">
    <property type="entry name" value="TRANSCRIPTIONAL REGULATORY PROTEIN RTCR"/>
    <property type="match status" value="1"/>
</dbReference>
<evidence type="ECO:0000256" key="2">
    <source>
        <dbReference type="ARBA" id="ARBA00022840"/>
    </source>
</evidence>
<dbReference type="InterPro" id="IPR027417">
    <property type="entry name" value="P-loop_NTPase"/>
</dbReference>
<dbReference type="InterPro" id="IPR003593">
    <property type="entry name" value="AAA+_ATPase"/>
</dbReference>
<dbReference type="SMART" id="SM00382">
    <property type="entry name" value="AAA"/>
    <property type="match status" value="1"/>
</dbReference>
<dbReference type="Pfam" id="PF00158">
    <property type="entry name" value="Sigma54_activat"/>
    <property type="match status" value="1"/>
</dbReference>
<dbReference type="InterPro" id="IPR058031">
    <property type="entry name" value="AAA_lid_NorR"/>
</dbReference>
<gene>
    <name evidence="4" type="primary">rtcR</name>
    <name evidence="4" type="ORF">GCM10008927_29370</name>
</gene>
<evidence type="ECO:0000259" key="3">
    <source>
        <dbReference type="PROSITE" id="PS50045"/>
    </source>
</evidence>
<dbReference type="Pfam" id="PF06956">
    <property type="entry name" value="RtcR"/>
    <property type="match status" value="1"/>
</dbReference>
<accession>A0ABQ3D6V2</accession>
<keyword evidence="2" id="KW-0067">ATP-binding</keyword>
<sequence length="509" mass="57342">MGKRRKWRPSVSICLQEDFDVDRLELLHDRKFTRLAKSVKRDIEALAPETEIILRQVDLSDPWDFQEVYGALFDFAQGYGFDEDRERYHVHLTTGTHVAQICWFLLTESRHVPARLLQTSPPTEEDGVNGSIQIIDLDLSRYDALQQRFDLVTAESNALLKGGIKTENQVFNALIEKVENIATSSNAPILLVGATGTGKSHLASRIYDLKRQRRMVKGRFIHINCSTLKGEQGMSALFGYRRAALGSGGQDRKGLLREADGGVLFLDEIDQLSLDDQATILHAVETGSFYPLGSDHEIKVNFQLLAGANRDLAKLVAEGKFRADLYSRLNLWTVSLPLLRERREDIQANIECELGRAEKTLGGRVGFNKDASDAYLRFAKNPATPWPGNFRDLGASIQRLCTFAARGRITVSMVEDEISVLKKQWRDAVQDPDQKLLSEFLGPNIDKVDPFDIPQLANVIRTCSSSQTLSEAGRTLFAASRAEKKSKNDADRLRKYLDRFELSWADIRL</sequence>
<dbReference type="EMBL" id="BMZF01000012">
    <property type="protein sequence ID" value="GHA62004.1"/>
    <property type="molecule type" value="Genomic_DNA"/>
</dbReference>
<dbReference type="Gene3D" id="1.10.8.60">
    <property type="match status" value="1"/>
</dbReference>
<evidence type="ECO:0000313" key="4">
    <source>
        <dbReference type="EMBL" id="GHA62004.1"/>
    </source>
</evidence>
<dbReference type="Gene3D" id="3.40.50.300">
    <property type="entry name" value="P-loop containing nucleotide triphosphate hydrolases"/>
    <property type="match status" value="1"/>
</dbReference>
<dbReference type="InterPro" id="IPR017183">
    <property type="entry name" value="Sigma54_dep_tscrpt_act_RtcR"/>
</dbReference>
<comment type="caution">
    <text evidence="4">The sequence shown here is derived from an EMBL/GenBank/DDBJ whole genome shotgun (WGS) entry which is preliminary data.</text>
</comment>
<name>A0ABQ3D6V2_9RHOB</name>
<dbReference type="NCBIfam" id="NF038308">
    <property type="entry name" value="RNA_repair_RtcR"/>
    <property type="match status" value="1"/>
</dbReference>
<dbReference type="PROSITE" id="PS50045">
    <property type="entry name" value="SIGMA54_INTERACT_4"/>
    <property type="match status" value="1"/>
</dbReference>
<keyword evidence="1" id="KW-0547">Nucleotide-binding</keyword>
<dbReference type="Proteomes" id="UP000634455">
    <property type="component" value="Unassembled WGS sequence"/>
</dbReference>
<protein>
    <submittedName>
        <fullName evidence="4">Transcriptional regulator</fullName>
    </submittedName>
</protein>
<organism evidence="4 5">
    <name type="scientific">Paramylibacter ulvae</name>
    <dbReference type="NCBI Taxonomy" id="1651968"/>
    <lineage>
        <taxon>Bacteria</taxon>
        <taxon>Pseudomonadati</taxon>
        <taxon>Pseudomonadota</taxon>
        <taxon>Alphaproteobacteria</taxon>
        <taxon>Rhodobacterales</taxon>
        <taxon>Paracoccaceae</taxon>
        <taxon>Paramylibacter</taxon>
    </lineage>
</organism>
<evidence type="ECO:0000313" key="5">
    <source>
        <dbReference type="Proteomes" id="UP000634455"/>
    </source>
</evidence>
<dbReference type="SUPFAM" id="SSF52540">
    <property type="entry name" value="P-loop containing nucleoside triphosphate hydrolases"/>
    <property type="match status" value="1"/>
</dbReference>
<dbReference type="PIRSF" id="PIRSF037354">
    <property type="entry name" value="Txn_actvtr_RtcR"/>
    <property type="match status" value="1"/>
</dbReference>
<dbReference type="InterPro" id="IPR002078">
    <property type="entry name" value="Sigma_54_int"/>
</dbReference>
<evidence type="ECO:0000256" key="1">
    <source>
        <dbReference type="ARBA" id="ARBA00022741"/>
    </source>
</evidence>
<reference evidence="5" key="1">
    <citation type="journal article" date="2019" name="Int. J. Syst. Evol. Microbiol.">
        <title>The Global Catalogue of Microorganisms (GCM) 10K type strain sequencing project: providing services to taxonomists for standard genome sequencing and annotation.</title>
        <authorList>
            <consortium name="The Broad Institute Genomics Platform"/>
            <consortium name="The Broad Institute Genome Sequencing Center for Infectious Disease"/>
            <person name="Wu L."/>
            <person name="Ma J."/>
        </authorList>
    </citation>
    <scope>NUCLEOTIDE SEQUENCE [LARGE SCALE GENOMIC DNA]</scope>
    <source>
        <strain evidence="5">KCTC 32465</strain>
    </source>
</reference>
<dbReference type="CDD" id="cd00009">
    <property type="entry name" value="AAA"/>
    <property type="match status" value="1"/>
</dbReference>
<keyword evidence="5" id="KW-1185">Reference proteome</keyword>
<dbReference type="PANTHER" id="PTHR32071">
    <property type="entry name" value="TRANSCRIPTIONAL REGULATORY PROTEIN"/>
    <property type="match status" value="1"/>
</dbReference>
<proteinExistence type="predicted"/>
<dbReference type="Pfam" id="PF25601">
    <property type="entry name" value="AAA_lid_14"/>
    <property type="match status" value="1"/>
</dbReference>